<evidence type="ECO:0000313" key="1">
    <source>
        <dbReference type="EMBL" id="MDC9591518.1"/>
    </source>
</evidence>
<dbReference type="RefSeq" id="WP_273556734.1">
    <property type="nucleotide sequence ID" value="NZ_JAQRFI010000094.1"/>
</dbReference>
<dbReference type="Proteomes" id="UP001217178">
    <property type="component" value="Unassembled WGS sequence"/>
</dbReference>
<comment type="caution">
    <text evidence="1">The sequence shown here is derived from an EMBL/GenBank/DDBJ whole genome shotgun (WGS) entry which is preliminary data.</text>
</comment>
<organism evidence="1 2">
    <name type="scientific">Xenorhabdus yunnanensis</name>
    <dbReference type="NCBI Taxonomy" id="3025878"/>
    <lineage>
        <taxon>Bacteria</taxon>
        <taxon>Pseudomonadati</taxon>
        <taxon>Pseudomonadota</taxon>
        <taxon>Gammaproteobacteria</taxon>
        <taxon>Enterobacterales</taxon>
        <taxon>Morganellaceae</taxon>
        <taxon>Xenorhabdus</taxon>
    </lineage>
</organism>
<dbReference type="Pfam" id="PF13108">
    <property type="entry name" value="DUF3969"/>
    <property type="match status" value="1"/>
</dbReference>
<name>A0ABT5LK80_9GAMM</name>
<sequence length="118" mass="13436">MKLYYSIEQKHAEKFVGLLILGVLYAVDKKLLSIDEAEGFIFQPHVIDSLKKLKTSDDLIEIIISGCELENIERLVPEHMPESINDLMQRTASVIRNSDEIGRLVEKEIKVKGKGRRG</sequence>
<dbReference type="InterPro" id="IPR025083">
    <property type="entry name" value="DUF3969"/>
</dbReference>
<dbReference type="EMBL" id="JAQRFI010000094">
    <property type="protein sequence ID" value="MDC9591518.1"/>
    <property type="molecule type" value="Genomic_DNA"/>
</dbReference>
<keyword evidence="2" id="KW-1185">Reference proteome</keyword>
<protein>
    <submittedName>
        <fullName evidence="1">DUF3969 family protein</fullName>
    </submittedName>
</protein>
<proteinExistence type="predicted"/>
<reference evidence="1 2" key="1">
    <citation type="submission" date="2023-02" db="EMBL/GenBank/DDBJ databases">
        <title>Entomopathogenic bacteria.</title>
        <authorList>
            <person name="Machado R.A."/>
        </authorList>
    </citation>
    <scope>NUCLEOTIDE SEQUENCE [LARGE SCALE GENOMIC DNA]</scope>
    <source>
        <strain evidence="1 2">XENO-10</strain>
    </source>
</reference>
<gene>
    <name evidence="1" type="ORF">PSI23_20090</name>
</gene>
<accession>A0ABT5LK80</accession>
<evidence type="ECO:0000313" key="2">
    <source>
        <dbReference type="Proteomes" id="UP001217178"/>
    </source>
</evidence>